<dbReference type="PANTHER" id="PTHR46964">
    <property type="entry name" value="SERPENTINE RECEPTOR, CLASS I-RELATED"/>
    <property type="match status" value="1"/>
</dbReference>
<reference evidence="2 3" key="1">
    <citation type="submission" date="2020-04" db="EMBL/GenBank/DDBJ databases">
        <authorList>
            <person name="Laetsch R D."/>
            <person name="Stevens L."/>
            <person name="Kumar S."/>
            <person name="Blaxter L. M."/>
        </authorList>
    </citation>
    <scope>NUCLEOTIDE SEQUENCE [LARGE SCALE GENOMIC DNA]</scope>
</reference>
<sequence>MASPLVCPPIAPEYYVYVGHTIAFVSFPFNFLAFYLVWFHSPKTSKYRHCLLYLQLITLIAEIEVNIVTPGYYFFRCSEDTSLHGLENMFLAIRQLLSFFSAEITVSRKVNQVVKYGFVIFTHIFPFATATCVYNSRITYQEQYMVLAKYYPNCKHIMLIRSIEIYDYRVNPWIAGICLSAFLFIFISVIYFIYMLNYAELATNMTFFIGSHSLCSSVVMLLTNPRYRKIIYDSLKKPPKHIVFRITENTLKNTNIT</sequence>
<name>A0A8S1EYE3_9PELO</name>
<keyword evidence="1" id="KW-1133">Transmembrane helix</keyword>
<dbReference type="PANTHER" id="PTHR46964:SF2">
    <property type="entry name" value="SERPENTINE RECEPTOR, CLASS T"/>
    <property type="match status" value="1"/>
</dbReference>
<organism evidence="2 3">
    <name type="scientific">Caenorhabditis bovis</name>
    <dbReference type="NCBI Taxonomy" id="2654633"/>
    <lineage>
        <taxon>Eukaryota</taxon>
        <taxon>Metazoa</taxon>
        <taxon>Ecdysozoa</taxon>
        <taxon>Nematoda</taxon>
        <taxon>Chromadorea</taxon>
        <taxon>Rhabditida</taxon>
        <taxon>Rhabditina</taxon>
        <taxon>Rhabditomorpha</taxon>
        <taxon>Rhabditoidea</taxon>
        <taxon>Rhabditidae</taxon>
        <taxon>Peloderinae</taxon>
        <taxon>Caenorhabditis</taxon>
    </lineage>
</organism>
<accession>A0A8S1EYE3</accession>
<evidence type="ECO:0000256" key="1">
    <source>
        <dbReference type="SAM" id="Phobius"/>
    </source>
</evidence>
<dbReference type="AlphaFoldDB" id="A0A8S1EYE3"/>
<feature type="transmembrane region" description="Helical" evidence="1">
    <location>
        <begin position="116"/>
        <end position="135"/>
    </location>
</feature>
<feature type="transmembrane region" description="Helical" evidence="1">
    <location>
        <begin position="14"/>
        <end position="38"/>
    </location>
</feature>
<keyword evidence="1" id="KW-0472">Membrane</keyword>
<dbReference type="Proteomes" id="UP000494206">
    <property type="component" value="Unassembled WGS sequence"/>
</dbReference>
<dbReference type="EMBL" id="CADEPM010000004">
    <property type="protein sequence ID" value="CAB3404547.1"/>
    <property type="molecule type" value="Genomic_DNA"/>
</dbReference>
<comment type="caution">
    <text evidence="2">The sequence shown here is derived from an EMBL/GenBank/DDBJ whole genome shotgun (WGS) entry which is preliminary data.</text>
</comment>
<dbReference type="InterPro" id="IPR019429">
    <property type="entry name" value="7TM_GPCR_serpentine_rcpt_Sri"/>
</dbReference>
<feature type="transmembrane region" description="Helical" evidence="1">
    <location>
        <begin position="173"/>
        <end position="195"/>
    </location>
</feature>
<keyword evidence="1" id="KW-0812">Transmembrane</keyword>
<feature type="transmembrane region" description="Helical" evidence="1">
    <location>
        <begin position="201"/>
        <end position="222"/>
    </location>
</feature>
<evidence type="ECO:0000313" key="3">
    <source>
        <dbReference type="Proteomes" id="UP000494206"/>
    </source>
</evidence>
<keyword evidence="3" id="KW-1185">Reference proteome</keyword>
<proteinExistence type="predicted"/>
<protein>
    <submittedName>
        <fullName evidence="2">Uncharacterized protein</fullName>
    </submittedName>
</protein>
<evidence type="ECO:0000313" key="2">
    <source>
        <dbReference type="EMBL" id="CAB3404547.1"/>
    </source>
</evidence>
<dbReference type="Pfam" id="PF10327">
    <property type="entry name" value="7TM_GPCR_Sri"/>
    <property type="match status" value="2"/>
</dbReference>
<gene>
    <name evidence="2" type="ORF">CBOVIS_LOCUS6863</name>
</gene>
<feature type="transmembrane region" description="Helical" evidence="1">
    <location>
        <begin position="50"/>
        <end position="75"/>
    </location>
</feature>